<protein>
    <submittedName>
        <fullName evidence="1">Uncharacterized protein</fullName>
    </submittedName>
</protein>
<organism evidence="1 2">
    <name type="scientific">Thalassospira profundimaris</name>
    <dbReference type="NCBI Taxonomy" id="502049"/>
    <lineage>
        <taxon>Bacteria</taxon>
        <taxon>Pseudomonadati</taxon>
        <taxon>Pseudomonadota</taxon>
        <taxon>Alphaproteobacteria</taxon>
        <taxon>Rhodospirillales</taxon>
        <taxon>Thalassospiraceae</taxon>
        <taxon>Thalassospira</taxon>
    </lineage>
</organism>
<dbReference type="Proteomes" id="UP000253061">
    <property type="component" value="Unassembled WGS sequence"/>
</dbReference>
<evidence type="ECO:0000313" key="1">
    <source>
        <dbReference type="EMBL" id="RCK23233.1"/>
    </source>
</evidence>
<sequence length="235" mass="25971">MTKLDDALNRISRDIAQTGALTTEASRRYDQMFADFRTELDRTLDTSTSLADAANATMALLEQASTLLRESFPNPAPRACRDQCSACCHLFVSVPPGVTDLIAAHIKATFTPPEQQALLDRLRTAASEIEKFTKTSDVRVRCPLLDENERCSIYAVRPLTCRAFTSSDAGLCHAMVFGNTTQQSTRIDQDPGHYRLHIEATEALQNLATRRGLNDRQEGFVHGLLDRLENGAPST</sequence>
<gene>
    <name evidence="1" type="ORF">TH6_09435</name>
</gene>
<evidence type="ECO:0000313" key="2">
    <source>
        <dbReference type="Proteomes" id="UP000253061"/>
    </source>
</evidence>
<reference evidence="1 2" key="1">
    <citation type="submission" date="2014-07" db="EMBL/GenBank/DDBJ databases">
        <title>Draft genome sequence of Thalassospira profundimaris R8-17.</title>
        <authorList>
            <person name="Lai Q."/>
            <person name="Shao Z."/>
        </authorList>
    </citation>
    <scope>NUCLEOTIDE SEQUENCE [LARGE SCALE GENOMIC DNA]</scope>
    <source>
        <strain evidence="1 2">R8-17</strain>
    </source>
</reference>
<dbReference type="InterPro" id="IPR005358">
    <property type="entry name" value="Puta_zinc/iron-chelating_dom"/>
</dbReference>
<dbReference type="EMBL" id="JPWB01000003">
    <property type="protein sequence ID" value="RCK23233.1"/>
    <property type="molecule type" value="Genomic_DNA"/>
</dbReference>
<dbReference type="RefSeq" id="WP_062957637.1">
    <property type="nucleotide sequence ID" value="NZ_JPWB01000003.1"/>
</dbReference>
<dbReference type="AlphaFoldDB" id="A0A367VDI9"/>
<accession>A0A367VDI9</accession>
<dbReference type="Pfam" id="PF03692">
    <property type="entry name" value="CxxCxxCC"/>
    <property type="match status" value="1"/>
</dbReference>
<name>A0A367VDI9_9PROT</name>
<proteinExistence type="predicted"/>
<comment type="caution">
    <text evidence="1">The sequence shown here is derived from an EMBL/GenBank/DDBJ whole genome shotgun (WGS) entry which is preliminary data.</text>
</comment>